<evidence type="ECO:0000259" key="4">
    <source>
        <dbReference type="PROSITE" id="PS50043"/>
    </source>
</evidence>
<dbReference type="PRINTS" id="PR00038">
    <property type="entry name" value="HTHLUXR"/>
</dbReference>
<accession>A0A0S3PTZ9</accession>
<dbReference type="PROSITE" id="PS50043">
    <property type="entry name" value="HTH_LUXR_2"/>
    <property type="match status" value="1"/>
</dbReference>
<keyword evidence="3" id="KW-0804">Transcription</keyword>
<dbReference type="Proteomes" id="UP000236884">
    <property type="component" value="Chromosome"/>
</dbReference>
<dbReference type="SUPFAM" id="SSF46894">
    <property type="entry name" value="C-terminal effector domain of the bipartite response regulators"/>
    <property type="match status" value="1"/>
</dbReference>
<gene>
    <name evidence="5" type="ORF">GJW-30_1_01888</name>
</gene>
<dbReference type="GO" id="GO:0003677">
    <property type="term" value="F:DNA binding"/>
    <property type="evidence" value="ECO:0007669"/>
    <property type="project" value="UniProtKB-KW"/>
</dbReference>
<dbReference type="PANTHER" id="PTHR44688">
    <property type="entry name" value="DNA-BINDING TRANSCRIPTIONAL ACTIVATOR DEVR_DOSR"/>
    <property type="match status" value="1"/>
</dbReference>
<dbReference type="RefSeq" id="WP_096354608.1">
    <property type="nucleotide sequence ID" value="NZ_AP014946.1"/>
</dbReference>
<dbReference type="SMART" id="SM00421">
    <property type="entry name" value="HTH_LUXR"/>
    <property type="match status" value="1"/>
</dbReference>
<dbReference type="EMBL" id="AP014946">
    <property type="protein sequence ID" value="BAT59356.1"/>
    <property type="molecule type" value="Genomic_DNA"/>
</dbReference>
<protein>
    <submittedName>
        <fullName evidence="5">Bacterial regulatory proteins, luxR family</fullName>
    </submittedName>
</protein>
<keyword evidence="1" id="KW-0805">Transcription regulation</keyword>
<dbReference type="InterPro" id="IPR000792">
    <property type="entry name" value="Tscrpt_reg_LuxR_C"/>
</dbReference>
<dbReference type="Pfam" id="PF00196">
    <property type="entry name" value="GerE"/>
    <property type="match status" value="1"/>
</dbReference>
<dbReference type="Gene3D" id="1.10.10.10">
    <property type="entry name" value="Winged helix-like DNA-binding domain superfamily/Winged helix DNA-binding domain"/>
    <property type="match status" value="1"/>
</dbReference>
<sequence length="364" mass="39026">MARDETDIISGIYEASFVPELWRNVISDMATLTDTFGGVMFVEGAHGFKWTATDNMRPIMQGFVDGGFNTNNTRTANRLRCNRAGFLNEFDLYSKDQLEVEPMYVRHFRPIGLGWSASTAICSTSQDIIVFDLEQRFDKGPIGRDTLSKLDDFRPHIARAALVASRLGMKQAHSAVGAFQLVGLPAAVITRTGRVLAANELLENLPGQVKIVANDKLHFENRSAQDVFLRAAAHGGLAPKAVLSFALPATEEAPAAVAQVIPLKGVSNDIFARGDAVLLISPLSQSAAPHADVVAALFDLTPAEARVARGIASGLTAEGIAASLSLSPHTVRSQVKAVLAKVGVKRKIELANLLGSVSTRFGTH</sequence>
<dbReference type="PROSITE" id="PS00622">
    <property type="entry name" value="HTH_LUXR_1"/>
    <property type="match status" value="1"/>
</dbReference>
<dbReference type="CDD" id="cd06170">
    <property type="entry name" value="LuxR_C_like"/>
    <property type="match status" value="1"/>
</dbReference>
<name>A0A0S3PTZ9_9BRAD</name>
<dbReference type="KEGG" id="vgo:GJW-30_1_01888"/>
<feature type="domain" description="HTH luxR-type" evidence="4">
    <location>
        <begin position="293"/>
        <end position="358"/>
    </location>
</feature>
<dbReference type="GO" id="GO:0006355">
    <property type="term" value="P:regulation of DNA-templated transcription"/>
    <property type="evidence" value="ECO:0007669"/>
    <property type="project" value="InterPro"/>
</dbReference>
<dbReference type="InterPro" id="IPR036388">
    <property type="entry name" value="WH-like_DNA-bd_sf"/>
</dbReference>
<proteinExistence type="predicted"/>
<reference evidence="5 6" key="1">
    <citation type="submission" date="2015-08" db="EMBL/GenBank/DDBJ databases">
        <title>Investigation of the bacterial diversity of lava forest soil.</title>
        <authorList>
            <person name="Lee J.S."/>
        </authorList>
    </citation>
    <scope>NUCLEOTIDE SEQUENCE [LARGE SCALE GENOMIC DNA]</scope>
    <source>
        <strain evidence="5 6">GJW-30</strain>
    </source>
</reference>
<evidence type="ECO:0000313" key="5">
    <source>
        <dbReference type="EMBL" id="BAT59356.1"/>
    </source>
</evidence>
<evidence type="ECO:0000256" key="1">
    <source>
        <dbReference type="ARBA" id="ARBA00023015"/>
    </source>
</evidence>
<evidence type="ECO:0000313" key="6">
    <source>
        <dbReference type="Proteomes" id="UP000236884"/>
    </source>
</evidence>
<keyword evidence="2" id="KW-0238">DNA-binding</keyword>
<keyword evidence="6" id="KW-1185">Reference proteome</keyword>
<dbReference type="PANTHER" id="PTHR44688:SF16">
    <property type="entry name" value="DNA-BINDING TRANSCRIPTIONAL ACTIVATOR DEVR_DOSR"/>
    <property type="match status" value="1"/>
</dbReference>
<dbReference type="InterPro" id="IPR016032">
    <property type="entry name" value="Sig_transdc_resp-reg_C-effctor"/>
</dbReference>
<dbReference type="OrthoDB" id="7444822at2"/>
<dbReference type="AlphaFoldDB" id="A0A0S3PTZ9"/>
<evidence type="ECO:0000256" key="3">
    <source>
        <dbReference type="ARBA" id="ARBA00023163"/>
    </source>
</evidence>
<organism evidence="5 6">
    <name type="scientific">Variibacter gotjawalensis</name>
    <dbReference type="NCBI Taxonomy" id="1333996"/>
    <lineage>
        <taxon>Bacteria</taxon>
        <taxon>Pseudomonadati</taxon>
        <taxon>Pseudomonadota</taxon>
        <taxon>Alphaproteobacteria</taxon>
        <taxon>Hyphomicrobiales</taxon>
        <taxon>Nitrobacteraceae</taxon>
        <taxon>Variibacter</taxon>
    </lineage>
</organism>
<evidence type="ECO:0000256" key="2">
    <source>
        <dbReference type="ARBA" id="ARBA00023125"/>
    </source>
</evidence>